<evidence type="ECO:0000313" key="1">
    <source>
        <dbReference type="EMBL" id="RED58052.1"/>
    </source>
</evidence>
<accession>A0A3D9I8G6</accession>
<gene>
    <name evidence="1" type="ORF">DFP95_10988</name>
</gene>
<dbReference type="Proteomes" id="UP000256869">
    <property type="component" value="Unassembled WGS sequence"/>
</dbReference>
<comment type="caution">
    <text evidence="1">The sequence shown here is derived from an EMBL/GenBank/DDBJ whole genome shotgun (WGS) entry which is preliminary data.</text>
</comment>
<name>A0A3D9I8G6_9BACL</name>
<dbReference type="OrthoDB" id="2655672at2"/>
<evidence type="ECO:0000313" key="2">
    <source>
        <dbReference type="Proteomes" id="UP000256869"/>
    </source>
</evidence>
<keyword evidence="2" id="KW-1185">Reference proteome</keyword>
<dbReference type="AlphaFoldDB" id="A0A3D9I8G6"/>
<proteinExistence type="predicted"/>
<organism evidence="1 2">
    <name type="scientific">Cohnella lupini</name>
    <dbReference type="NCBI Taxonomy" id="1294267"/>
    <lineage>
        <taxon>Bacteria</taxon>
        <taxon>Bacillati</taxon>
        <taxon>Bacillota</taxon>
        <taxon>Bacilli</taxon>
        <taxon>Bacillales</taxon>
        <taxon>Paenibacillaceae</taxon>
        <taxon>Cohnella</taxon>
    </lineage>
</organism>
<dbReference type="EMBL" id="QRDY01000009">
    <property type="protein sequence ID" value="RED58052.1"/>
    <property type="molecule type" value="Genomic_DNA"/>
</dbReference>
<reference evidence="1 2" key="1">
    <citation type="submission" date="2018-07" db="EMBL/GenBank/DDBJ databases">
        <title>Genomic Encyclopedia of Type Strains, Phase III (KMG-III): the genomes of soil and plant-associated and newly described type strains.</title>
        <authorList>
            <person name="Whitman W."/>
        </authorList>
    </citation>
    <scope>NUCLEOTIDE SEQUENCE [LARGE SCALE GENOMIC DNA]</scope>
    <source>
        <strain evidence="1 2">CECT 8236</strain>
    </source>
</reference>
<protein>
    <submittedName>
        <fullName evidence="1">Uncharacterized protein</fullName>
    </submittedName>
</protein>
<dbReference type="RefSeq" id="WP_115993718.1">
    <property type="nucleotide sequence ID" value="NZ_QRDY01000009.1"/>
</dbReference>
<sequence>MSAYEEYVREKRAVDALLHEGYVIVGSEEELEGMKLKLRKEPEPEETQEPVYAQLLLLTADARKYVSNLIVEDLWKRA</sequence>